<organism evidence="10 11">
    <name type="scientific">Tepidimonas thermarum</name>
    <dbReference type="NCBI Taxonomy" id="335431"/>
    <lineage>
        <taxon>Bacteria</taxon>
        <taxon>Pseudomonadati</taxon>
        <taxon>Pseudomonadota</taxon>
        <taxon>Betaproteobacteria</taxon>
        <taxon>Burkholderiales</taxon>
        <taxon>Tepidimonas</taxon>
    </lineage>
</organism>
<dbReference type="Pfam" id="PF07559">
    <property type="entry name" value="FlgE_D2"/>
    <property type="match status" value="1"/>
</dbReference>
<name>A0A554X6M3_9BURK</name>
<dbReference type="Gene3D" id="2.60.98.20">
    <property type="entry name" value="Flagellar hook protein FlgE"/>
    <property type="match status" value="1"/>
</dbReference>
<evidence type="ECO:0000259" key="7">
    <source>
        <dbReference type="Pfam" id="PF06429"/>
    </source>
</evidence>
<evidence type="ECO:0000313" key="11">
    <source>
        <dbReference type="Proteomes" id="UP000318542"/>
    </source>
</evidence>
<accession>A0A554X6M3</accession>
<dbReference type="GO" id="GO:0005829">
    <property type="term" value="C:cytosol"/>
    <property type="evidence" value="ECO:0007669"/>
    <property type="project" value="TreeGrafter"/>
</dbReference>
<keyword evidence="10" id="KW-0966">Cell projection</keyword>
<dbReference type="PANTHER" id="PTHR30435:SF1">
    <property type="entry name" value="FLAGELLAR HOOK PROTEIN FLGE"/>
    <property type="match status" value="1"/>
</dbReference>
<dbReference type="GO" id="GO:0009425">
    <property type="term" value="C:bacterial-type flagellum basal body"/>
    <property type="evidence" value="ECO:0007669"/>
    <property type="project" value="UniProtKB-SubCell"/>
</dbReference>
<dbReference type="GO" id="GO:0009424">
    <property type="term" value="C:bacterial-type flagellum hook"/>
    <property type="evidence" value="ECO:0007669"/>
    <property type="project" value="TreeGrafter"/>
</dbReference>
<dbReference type="InterPro" id="IPR011491">
    <property type="entry name" value="FlgE_D2"/>
</dbReference>
<feature type="domain" description="Flagellar hook protein FlgE D2" evidence="8">
    <location>
        <begin position="172"/>
        <end position="314"/>
    </location>
</feature>
<comment type="caution">
    <text evidence="10">The sequence shown here is derived from an EMBL/GenBank/DDBJ whole genome shotgun (WGS) entry which is preliminary data.</text>
</comment>
<dbReference type="GO" id="GO:0071978">
    <property type="term" value="P:bacterial-type flagellum-dependent swarming motility"/>
    <property type="evidence" value="ECO:0007669"/>
    <property type="project" value="TreeGrafter"/>
</dbReference>
<dbReference type="NCBIfam" id="NF004238">
    <property type="entry name" value="PRK05682.1-1"/>
    <property type="match status" value="1"/>
</dbReference>
<comment type="function">
    <text evidence="5">A flexible structure which links the flagellar filament to the drive apparatus in the basal body.</text>
</comment>
<dbReference type="InterPro" id="IPR010930">
    <property type="entry name" value="Flg_bb/hook_C_dom"/>
</dbReference>
<keyword evidence="4 5" id="KW-0975">Bacterial flagellum</keyword>
<evidence type="ECO:0000313" key="10">
    <source>
        <dbReference type="EMBL" id="TSE31471.1"/>
    </source>
</evidence>
<dbReference type="SUPFAM" id="SSF117143">
    <property type="entry name" value="Flagellar hook protein flgE"/>
    <property type="match status" value="1"/>
</dbReference>
<dbReference type="PANTHER" id="PTHR30435">
    <property type="entry name" value="FLAGELLAR PROTEIN"/>
    <property type="match status" value="1"/>
</dbReference>
<keyword evidence="10" id="KW-0969">Cilium</keyword>
<protein>
    <recommendedName>
        <fullName evidence="3 5">Flagellar hook protein FlgE</fullName>
    </recommendedName>
</protein>
<dbReference type="OrthoDB" id="8578401at2"/>
<evidence type="ECO:0000256" key="4">
    <source>
        <dbReference type="ARBA" id="ARBA00023143"/>
    </source>
</evidence>
<dbReference type="InterPro" id="IPR037058">
    <property type="entry name" value="Falgellar_hook_FlgE_sf"/>
</dbReference>
<dbReference type="Pfam" id="PF00460">
    <property type="entry name" value="Flg_bb_rod"/>
    <property type="match status" value="1"/>
</dbReference>
<evidence type="ECO:0000259" key="6">
    <source>
        <dbReference type="Pfam" id="PF00460"/>
    </source>
</evidence>
<comment type="similarity">
    <text evidence="2 5">Belongs to the flagella basal body rod proteins family.</text>
</comment>
<dbReference type="EMBL" id="VJOL01000005">
    <property type="protein sequence ID" value="TSE31471.1"/>
    <property type="molecule type" value="Genomic_DNA"/>
</dbReference>
<reference evidence="10 11" key="1">
    <citation type="submission" date="2019-07" db="EMBL/GenBank/DDBJ databases">
        <title>Tepidimonas thermarum AA-1 draft genome.</title>
        <authorList>
            <person name="Da Costa M.S."/>
            <person name="Froufe H.J.C."/>
            <person name="Egas C."/>
            <person name="Albuquerque L."/>
        </authorList>
    </citation>
    <scope>NUCLEOTIDE SEQUENCE [LARGE SCALE GENOMIC DNA]</scope>
    <source>
        <strain evidence="10 11">AA-1</strain>
    </source>
</reference>
<dbReference type="RefSeq" id="WP_143900614.1">
    <property type="nucleotide sequence ID" value="NZ_VJOL01000005.1"/>
</dbReference>
<evidence type="ECO:0000259" key="8">
    <source>
        <dbReference type="Pfam" id="PF07559"/>
    </source>
</evidence>
<dbReference type="InterPro" id="IPR053967">
    <property type="entry name" value="LlgE_F_G-like_D1"/>
</dbReference>
<dbReference type="AlphaFoldDB" id="A0A554X6M3"/>
<evidence type="ECO:0000256" key="5">
    <source>
        <dbReference type="RuleBase" id="RU362116"/>
    </source>
</evidence>
<dbReference type="Pfam" id="PF06429">
    <property type="entry name" value="Flg_bbr_C"/>
    <property type="match status" value="1"/>
</dbReference>
<gene>
    <name evidence="10" type="primary">flgE</name>
    <name evidence="10" type="ORF">Tther_00530</name>
</gene>
<evidence type="ECO:0000256" key="1">
    <source>
        <dbReference type="ARBA" id="ARBA00004117"/>
    </source>
</evidence>
<dbReference type="InterPro" id="IPR037925">
    <property type="entry name" value="FlgE/F/G-like"/>
</dbReference>
<keyword evidence="11" id="KW-1185">Reference proteome</keyword>
<dbReference type="NCBIfam" id="TIGR03506">
    <property type="entry name" value="FlgEFG_subfam"/>
    <property type="match status" value="1"/>
</dbReference>
<evidence type="ECO:0000256" key="2">
    <source>
        <dbReference type="ARBA" id="ARBA00009677"/>
    </source>
</evidence>
<proteinExistence type="inferred from homology"/>
<dbReference type="InterPro" id="IPR020013">
    <property type="entry name" value="Flagellar_FlgE/F/G"/>
</dbReference>
<feature type="domain" description="Flagellar basal body rod protein N-terminal" evidence="6">
    <location>
        <begin position="5"/>
        <end position="31"/>
    </location>
</feature>
<evidence type="ECO:0000259" key="9">
    <source>
        <dbReference type="Pfam" id="PF22692"/>
    </source>
</evidence>
<sequence>MSFGTGLSGLNAASKNLDVIGHNIANANTTGMKAGRAEFAEMYASSLGAAGGSNGGIGVSVANVAQMFTQGNIKITGNNLDMAINGDGFFKVALTDGSTAYTRNGEFKLDKDGYIVTNNGARLQGYQTDTAGKPISVVTSDLKLPTGGIIDPRPTGTNPAMTSDEGVFITANLDAAAPGQNTGMPTSPIADTLKTYGTSLNVYDQQGVAIPVQIYFVKDDSTPNTWYVVAEMTDTGGTTTGVGSGTITFGPDGKPTSGAPITFTIAANAYNGTAPSAALTNVPIKFGDGTAGHPYTLTQYGAKFSVYDLRQDGYSAGELTSISVAEDGKITARYSNGQSQISGQVMLTRFRNVQGLLPINGGYWQKTAASGDPIEGQPLSGRFGLIRSGALEESNVDLTQELVNMIVAQRAYQANAQTIKTQDQVQQTLVNLR</sequence>
<feature type="domain" description="Flagellar basal-body/hook protein C-terminal" evidence="7">
    <location>
        <begin position="387"/>
        <end position="432"/>
    </location>
</feature>
<feature type="domain" description="Flagellar hook protein FlgE/F/G-like D1" evidence="9">
    <location>
        <begin position="83"/>
        <end position="134"/>
    </location>
</feature>
<dbReference type="Proteomes" id="UP000318542">
    <property type="component" value="Unassembled WGS sequence"/>
</dbReference>
<dbReference type="Pfam" id="PF22692">
    <property type="entry name" value="LlgE_F_G_D1"/>
    <property type="match status" value="1"/>
</dbReference>
<dbReference type="InterPro" id="IPR001444">
    <property type="entry name" value="Flag_bb_rod_N"/>
</dbReference>
<comment type="subcellular location">
    <subcellularLocation>
        <location evidence="1 5">Bacterial flagellum basal body</location>
    </subcellularLocation>
</comment>
<evidence type="ECO:0000256" key="3">
    <source>
        <dbReference type="ARBA" id="ARBA00019015"/>
    </source>
</evidence>
<keyword evidence="10" id="KW-0282">Flagellum</keyword>